<evidence type="ECO:0000313" key="14">
    <source>
        <dbReference type="Proteomes" id="UP000663829"/>
    </source>
</evidence>
<proteinExistence type="predicted"/>
<dbReference type="Gene3D" id="1.25.40.20">
    <property type="entry name" value="Ankyrin repeat-containing domain"/>
    <property type="match status" value="1"/>
</dbReference>
<keyword evidence="7" id="KW-0406">Ion transport</keyword>
<dbReference type="GO" id="GO:0005886">
    <property type="term" value="C:plasma membrane"/>
    <property type="evidence" value="ECO:0007669"/>
    <property type="project" value="TreeGrafter"/>
</dbReference>
<dbReference type="InterPro" id="IPR005821">
    <property type="entry name" value="Ion_trans_dom"/>
</dbReference>
<evidence type="ECO:0000256" key="9">
    <source>
        <dbReference type="ARBA" id="ARBA00023303"/>
    </source>
</evidence>
<feature type="transmembrane region" description="Helical" evidence="10">
    <location>
        <begin position="362"/>
        <end position="383"/>
    </location>
</feature>
<dbReference type="Pfam" id="PF08344">
    <property type="entry name" value="TRP_2"/>
    <property type="match status" value="1"/>
</dbReference>
<comment type="caution">
    <text evidence="12">The sequence shown here is derived from an EMBL/GenBank/DDBJ whole genome shotgun (WGS) entry which is preliminary data.</text>
</comment>
<dbReference type="SMART" id="SM01420">
    <property type="entry name" value="TRP_2"/>
    <property type="match status" value="1"/>
</dbReference>
<keyword evidence="3 10" id="KW-0812">Transmembrane</keyword>
<feature type="domain" description="Transient receptor ion channel" evidence="11">
    <location>
        <begin position="171"/>
        <end position="233"/>
    </location>
</feature>
<feature type="transmembrane region" description="Helical" evidence="10">
    <location>
        <begin position="474"/>
        <end position="498"/>
    </location>
</feature>
<feature type="transmembrane region" description="Helical" evidence="10">
    <location>
        <begin position="756"/>
        <end position="779"/>
    </location>
</feature>
<dbReference type="PRINTS" id="PR01097">
    <property type="entry name" value="TRNSRECEPTRP"/>
</dbReference>
<evidence type="ECO:0000256" key="2">
    <source>
        <dbReference type="ARBA" id="ARBA00022448"/>
    </source>
</evidence>
<keyword evidence="9" id="KW-0407">Ion channel</keyword>
<gene>
    <name evidence="12" type="ORF">GPM918_LOCUS16562</name>
    <name evidence="13" type="ORF">SRO942_LOCUS16562</name>
</gene>
<comment type="subcellular location">
    <subcellularLocation>
        <location evidence="1">Membrane</location>
        <topology evidence="1">Multi-pass membrane protein</topology>
    </subcellularLocation>
</comment>
<dbReference type="InterPro" id="IPR002153">
    <property type="entry name" value="TRPC_channel"/>
</dbReference>
<evidence type="ECO:0000256" key="10">
    <source>
        <dbReference type="SAM" id="Phobius"/>
    </source>
</evidence>
<dbReference type="Pfam" id="PF12796">
    <property type="entry name" value="Ank_2"/>
    <property type="match status" value="1"/>
</dbReference>
<dbReference type="GO" id="GO:0070679">
    <property type="term" value="F:inositol 1,4,5 trisphosphate binding"/>
    <property type="evidence" value="ECO:0007669"/>
    <property type="project" value="TreeGrafter"/>
</dbReference>
<dbReference type="Pfam" id="PF00520">
    <property type="entry name" value="Ion_trans"/>
    <property type="match status" value="1"/>
</dbReference>
<evidence type="ECO:0000256" key="3">
    <source>
        <dbReference type="ARBA" id="ARBA00022692"/>
    </source>
</evidence>
<dbReference type="Proteomes" id="UP000681722">
    <property type="component" value="Unassembled WGS sequence"/>
</dbReference>
<dbReference type="GO" id="GO:0051480">
    <property type="term" value="P:regulation of cytosolic calcium ion concentration"/>
    <property type="evidence" value="ECO:0007669"/>
    <property type="project" value="TreeGrafter"/>
</dbReference>
<evidence type="ECO:0000256" key="5">
    <source>
        <dbReference type="ARBA" id="ARBA00022989"/>
    </source>
</evidence>
<dbReference type="Proteomes" id="UP000663829">
    <property type="component" value="Unassembled WGS sequence"/>
</dbReference>
<reference evidence="12" key="1">
    <citation type="submission" date="2021-02" db="EMBL/GenBank/DDBJ databases">
        <authorList>
            <person name="Nowell W R."/>
        </authorList>
    </citation>
    <scope>NUCLEOTIDE SEQUENCE</scope>
</reference>
<keyword evidence="8 10" id="KW-0472">Membrane</keyword>
<organism evidence="12 14">
    <name type="scientific">Didymodactylos carnosus</name>
    <dbReference type="NCBI Taxonomy" id="1234261"/>
    <lineage>
        <taxon>Eukaryota</taxon>
        <taxon>Metazoa</taxon>
        <taxon>Spiralia</taxon>
        <taxon>Gnathifera</taxon>
        <taxon>Rotifera</taxon>
        <taxon>Eurotatoria</taxon>
        <taxon>Bdelloidea</taxon>
        <taxon>Philodinida</taxon>
        <taxon>Philodinidae</taxon>
        <taxon>Didymodactylos</taxon>
    </lineage>
</organism>
<keyword evidence="14" id="KW-1185">Reference proteome</keyword>
<evidence type="ECO:0000313" key="12">
    <source>
        <dbReference type="EMBL" id="CAF1056628.1"/>
    </source>
</evidence>
<dbReference type="SMART" id="SM00248">
    <property type="entry name" value="ANK"/>
    <property type="match status" value="4"/>
</dbReference>
<dbReference type="SUPFAM" id="SSF48403">
    <property type="entry name" value="Ankyrin repeat"/>
    <property type="match status" value="1"/>
</dbReference>
<evidence type="ECO:0000256" key="8">
    <source>
        <dbReference type="ARBA" id="ARBA00023136"/>
    </source>
</evidence>
<evidence type="ECO:0000256" key="1">
    <source>
        <dbReference type="ARBA" id="ARBA00004141"/>
    </source>
</evidence>
<dbReference type="PANTHER" id="PTHR10117">
    <property type="entry name" value="TRANSIENT RECEPTOR POTENTIAL CHANNEL"/>
    <property type="match status" value="1"/>
</dbReference>
<keyword evidence="4" id="KW-0677">Repeat</keyword>
<keyword evidence="5 10" id="KW-1133">Transmembrane helix</keyword>
<dbReference type="InterPro" id="IPR002110">
    <property type="entry name" value="Ankyrin_rpt"/>
</dbReference>
<dbReference type="GO" id="GO:0034703">
    <property type="term" value="C:cation channel complex"/>
    <property type="evidence" value="ECO:0007669"/>
    <property type="project" value="TreeGrafter"/>
</dbReference>
<protein>
    <recommendedName>
        <fullName evidence="11">Transient receptor ion channel domain-containing protein</fullName>
    </recommendedName>
</protein>
<accession>A0A814KXE6</accession>
<keyword evidence="6" id="KW-0040">ANK repeat</keyword>
<dbReference type="GO" id="GO:0015279">
    <property type="term" value="F:store-operated calcium channel activity"/>
    <property type="evidence" value="ECO:0007669"/>
    <property type="project" value="TreeGrafter"/>
</dbReference>
<dbReference type="EMBL" id="CAJNOQ010004381">
    <property type="protein sequence ID" value="CAF1056628.1"/>
    <property type="molecule type" value="Genomic_DNA"/>
</dbReference>
<feature type="transmembrane region" description="Helical" evidence="10">
    <location>
        <begin position="555"/>
        <end position="574"/>
    </location>
</feature>
<sequence length="998" mass="116013">MIQNRKAFIPGTLNKIYHNKSFEDISDLFLYACSHGDYIFVERLLNDGEVKTADISNKMGKSALQLAIENEHFEVVKVLLDKIPYEQFRDALLLAIYLGHINIAEFIMKHPTYRCFNGSFLDPTHPQAYDDSQFSSDISPLILASQYNRLPIVHELLSNGERIKKPHKSHCDCVDCAESTASDSLRQAQVRLSAYKGLSSEVYIALTYPDPILQAFELGHELRTLATVEHYFREEYIKLADQLSAFAAKLLDYVRGHDELEIILNKTGKATEEKYVNLARFDLAIQYHEKPFVSHSNCQQKLMEKWYEDIDYIKNAHLFKRIGFYLMYVLCLPFLSILYYFFPKSKFGALLNQPNLKLKAYIVSYTVFIVLIMLSSFLSTVYLGQTTPLSVYDENLYTKYIEKIFLNDKLRNDLTDTSSRIPVNCDLVLRPTEPNAYQIAIFIWILGFIWHEMKQIQDGGLRGYLTSYSNYIDCLMNTLYLLHFFLLFLTMLLTRLALNDFHSETYWSKVELYNMPLNRIEKFRLVEQTRYILYWLNNDRYYWNSSDLYNIAEGLFAMGNIVSICRICFLLPLLRLVGPLQVMLERMMADISKFIIIFAVFFIAFSFSLYLLFSYFYVTQQQQQNILNNINNSEVGQVLENNSTAQCPTLFFTISNETLMNSNTDTDTEDVNIDNSTCSQDENWDILEQVGPYPALYYFGKSIDASLLTTFFTLFGVIGENNVPDRGYELITRSCNTPDPSTYRVGFDGFSSNLGFILYGLFAFICVTVLINTLIAMMYESFDTIDERADIEWKFSRSKLYMEYLKHGNTIPIPLNIIPSPKSFIYLFLKFKKINWKAISQNIIKKNNQPKNVKNPIDLNEIIQPLNLQIRNRQIVGANSGPINTNHIVIGFGNDNSKNIKRKQSYLSNEKLTYKIVIERIVKRFLLHYKNNSEDDKQDNDFRDFKNDISSLRFELLNQIDYLDNARLTINKTIQKLNSELKHRLSNVFSNDTLKKTT</sequence>
<keyword evidence="2" id="KW-0813">Transport</keyword>
<dbReference type="InterPro" id="IPR036770">
    <property type="entry name" value="Ankyrin_rpt-contain_sf"/>
</dbReference>
<dbReference type="AlphaFoldDB" id="A0A814KXE6"/>
<feature type="transmembrane region" description="Helical" evidence="10">
    <location>
        <begin position="594"/>
        <end position="618"/>
    </location>
</feature>
<evidence type="ECO:0000256" key="4">
    <source>
        <dbReference type="ARBA" id="ARBA00022737"/>
    </source>
</evidence>
<evidence type="ECO:0000256" key="7">
    <source>
        <dbReference type="ARBA" id="ARBA00023065"/>
    </source>
</evidence>
<dbReference type="InterPro" id="IPR013555">
    <property type="entry name" value="TRP_dom"/>
</dbReference>
<dbReference type="OrthoDB" id="2373987at2759"/>
<evidence type="ECO:0000256" key="6">
    <source>
        <dbReference type="ARBA" id="ARBA00023043"/>
    </source>
</evidence>
<evidence type="ECO:0000259" key="11">
    <source>
        <dbReference type="SMART" id="SM01420"/>
    </source>
</evidence>
<feature type="transmembrane region" description="Helical" evidence="10">
    <location>
        <begin position="322"/>
        <end position="342"/>
    </location>
</feature>
<dbReference type="PANTHER" id="PTHR10117:SF54">
    <property type="entry name" value="TRANSIENT RECEPTOR POTENTIAL-GAMMA PROTEIN"/>
    <property type="match status" value="1"/>
</dbReference>
<evidence type="ECO:0000313" key="13">
    <source>
        <dbReference type="EMBL" id="CAF3825558.1"/>
    </source>
</evidence>
<name>A0A814KXE6_9BILA</name>
<dbReference type="EMBL" id="CAJOBC010004382">
    <property type="protein sequence ID" value="CAF3825558.1"/>
    <property type="molecule type" value="Genomic_DNA"/>
</dbReference>